<sequence>MTTCAHFVCILADMLDPMSPPPPPHPDDLLILLAVSRTGRFTTAADSLGLNHTTVSRRIGALEKSLAGRVLSRTIGGWELTDLGRRAVRAAEDVESAVSLLGGSPGEARQLTGVVRMSATDGFSAYIAAPAIAALQRDNPTLSVEIVTVTRRAMQHRSGLDIEIVVGEPQVHRAEAIKLGDYVLGMYASRDYLAEHGTPTTVDELIAHPLVYFVDSMLQVDDLDAPRRLVPTMRDSISSTNVFVHVEAARVGAGIGFLPCFMADPHPDLVRLLPGDFAEMLPYWMVLRSESLRQPAVAAVADALRAQTRAFQTELMGTAAEPTPQIDQRADQPPSIV</sequence>
<evidence type="ECO:0000256" key="2">
    <source>
        <dbReference type="ARBA" id="ARBA00023015"/>
    </source>
</evidence>
<comment type="similarity">
    <text evidence="1">Belongs to the LysR transcriptional regulatory family.</text>
</comment>
<name>A0A5C8USM2_9MICO</name>
<protein>
    <submittedName>
        <fullName evidence="7">LysR family transcriptional regulator</fullName>
    </submittedName>
</protein>
<reference evidence="7 8" key="1">
    <citation type="submission" date="2019-08" db="EMBL/GenBank/DDBJ databases">
        <title>Bacterial whole genome sequence for Glaciihabitans sp. CHu50b-6-2.</title>
        <authorList>
            <person name="Jin L."/>
        </authorList>
    </citation>
    <scope>NUCLEOTIDE SEQUENCE [LARGE SCALE GENOMIC DNA]</scope>
    <source>
        <strain evidence="7 8">CHu50b-6-2</strain>
    </source>
</reference>
<evidence type="ECO:0000256" key="1">
    <source>
        <dbReference type="ARBA" id="ARBA00009437"/>
    </source>
</evidence>
<dbReference type="EMBL" id="VRMG01000005">
    <property type="protein sequence ID" value="TXN31322.1"/>
    <property type="molecule type" value="Genomic_DNA"/>
</dbReference>
<dbReference type="InterPro" id="IPR005119">
    <property type="entry name" value="LysR_subst-bd"/>
</dbReference>
<evidence type="ECO:0000256" key="4">
    <source>
        <dbReference type="ARBA" id="ARBA00023163"/>
    </source>
</evidence>
<evidence type="ECO:0000313" key="8">
    <source>
        <dbReference type="Proteomes" id="UP000321379"/>
    </source>
</evidence>
<organism evidence="7 8">
    <name type="scientific">Lacisediminihabitans profunda</name>
    <dbReference type="NCBI Taxonomy" id="2594790"/>
    <lineage>
        <taxon>Bacteria</taxon>
        <taxon>Bacillati</taxon>
        <taxon>Actinomycetota</taxon>
        <taxon>Actinomycetes</taxon>
        <taxon>Micrococcales</taxon>
        <taxon>Microbacteriaceae</taxon>
        <taxon>Lacisediminihabitans</taxon>
    </lineage>
</organism>
<dbReference type="SUPFAM" id="SSF53850">
    <property type="entry name" value="Periplasmic binding protein-like II"/>
    <property type="match status" value="1"/>
</dbReference>
<feature type="region of interest" description="Disordered" evidence="5">
    <location>
        <begin position="316"/>
        <end position="337"/>
    </location>
</feature>
<dbReference type="InterPro" id="IPR036390">
    <property type="entry name" value="WH_DNA-bd_sf"/>
</dbReference>
<dbReference type="Gene3D" id="3.40.190.290">
    <property type="match status" value="1"/>
</dbReference>
<dbReference type="GO" id="GO:0003677">
    <property type="term" value="F:DNA binding"/>
    <property type="evidence" value="ECO:0007669"/>
    <property type="project" value="UniProtKB-KW"/>
</dbReference>
<dbReference type="Gene3D" id="1.10.10.10">
    <property type="entry name" value="Winged helix-like DNA-binding domain superfamily/Winged helix DNA-binding domain"/>
    <property type="match status" value="1"/>
</dbReference>
<dbReference type="PANTHER" id="PTHR30579:SF3">
    <property type="entry name" value="TRANSCRIPTIONAL REGULATORY PROTEIN"/>
    <property type="match status" value="1"/>
</dbReference>
<keyword evidence="4" id="KW-0804">Transcription</keyword>
<dbReference type="Proteomes" id="UP000321379">
    <property type="component" value="Unassembled WGS sequence"/>
</dbReference>
<dbReference type="SUPFAM" id="SSF46785">
    <property type="entry name" value="Winged helix' DNA-binding domain"/>
    <property type="match status" value="1"/>
</dbReference>
<keyword evidence="8" id="KW-1185">Reference proteome</keyword>
<comment type="caution">
    <text evidence="7">The sequence shown here is derived from an EMBL/GenBank/DDBJ whole genome shotgun (WGS) entry which is preliminary data.</text>
</comment>
<dbReference type="GO" id="GO:0003700">
    <property type="term" value="F:DNA-binding transcription factor activity"/>
    <property type="evidence" value="ECO:0007669"/>
    <property type="project" value="InterPro"/>
</dbReference>
<dbReference type="PANTHER" id="PTHR30579">
    <property type="entry name" value="TRANSCRIPTIONAL REGULATOR"/>
    <property type="match status" value="1"/>
</dbReference>
<proteinExistence type="inferred from homology"/>
<dbReference type="Pfam" id="PF03466">
    <property type="entry name" value="LysR_substrate"/>
    <property type="match status" value="1"/>
</dbReference>
<dbReference type="InterPro" id="IPR050176">
    <property type="entry name" value="LTTR"/>
</dbReference>
<evidence type="ECO:0000256" key="3">
    <source>
        <dbReference type="ARBA" id="ARBA00023125"/>
    </source>
</evidence>
<dbReference type="PROSITE" id="PS50931">
    <property type="entry name" value="HTH_LYSR"/>
    <property type="match status" value="1"/>
</dbReference>
<evidence type="ECO:0000259" key="6">
    <source>
        <dbReference type="PROSITE" id="PS50931"/>
    </source>
</evidence>
<dbReference type="AlphaFoldDB" id="A0A5C8USM2"/>
<dbReference type="Pfam" id="PF00126">
    <property type="entry name" value="HTH_1"/>
    <property type="match status" value="1"/>
</dbReference>
<accession>A0A5C8USM2</accession>
<dbReference type="InterPro" id="IPR036388">
    <property type="entry name" value="WH-like_DNA-bd_sf"/>
</dbReference>
<dbReference type="InterPro" id="IPR000847">
    <property type="entry name" value="LysR_HTH_N"/>
</dbReference>
<keyword evidence="3" id="KW-0238">DNA-binding</keyword>
<gene>
    <name evidence="7" type="ORF">FVP33_07090</name>
</gene>
<evidence type="ECO:0000313" key="7">
    <source>
        <dbReference type="EMBL" id="TXN31322.1"/>
    </source>
</evidence>
<evidence type="ECO:0000256" key="5">
    <source>
        <dbReference type="SAM" id="MobiDB-lite"/>
    </source>
</evidence>
<keyword evidence="2" id="KW-0805">Transcription regulation</keyword>
<feature type="domain" description="HTH lysR-type" evidence="6">
    <location>
        <begin position="24"/>
        <end position="81"/>
    </location>
</feature>